<evidence type="ECO:0000259" key="4">
    <source>
        <dbReference type="Pfam" id="PF25597"/>
    </source>
</evidence>
<feature type="region of interest" description="Disordered" evidence="1">
    <location>
        <begin position="232"/>
        <end position="288"/>
    </location>
</feature>
<dbReference type="InterPro" id="IPR057670">
    <property type="entry name" value="SH3_retrovirus"/>
</dbReference>
<dbReference type="PANTHER" id="PTHR47481">
    <property type="match status" value="1"/>
</dbReference>
<dbReference type="Pfam" id="PF08268">
    <property type="entry name" value="FBA_3"/>
    <property type="match status" value="1"/>
</dbReference>
<feature type="domain" description="F-box associated beta-propeller type 3" evidence="3">
    <location>
        <begin position="993"/>
        <end position="1087"/>
    </location>
</feature>
<dbReference type="NCBIfam" id="TIGR01640">
    <property type="entry name" value="F_box_assoc_1"/>
    <property type="match status" value="1"/>
</dbReference>
<keyword evidence="6" id="KW-1185">Reference proteome</keyword>
<organism evidence="5">
    <name type="scientific">Oryza brachyantha</name>
    <name type="common">malo sina</name>
    <dbReference type="NCBI Taxonomy" id="4533"/>
    <lineage>
        <taxon>Eukaryota</taxon>
        <taxon>Viridiplantae</taxon>
        <taxon>Streptophyta</taxon>
        <taxon>Embryophyta</taxon>
        <taxon>Tracheophyta</taxon>
        <taxon>Spermatophyta</taxon>
        <taxon>Magnoliopsida</taxon>
        <taxon>Liliopsida</taxon>
        <taxon>Poales</taxon>
        <taxon>Poaceae</taxon>
        <taxon>BOP clade</taxon>
        <taxon>Oryzoideae</taxon>
        <taxon>Oryzeae</taxon>
        <taxon>Oryzinae</taxon>
        <taxon>Oryza</taxon>
    </lineage>
</organism>
<feature type="compositionally biased region" description="Low complexity" evidence="1">
    <location>
        <begin position="232"/>
        <end position="242"/>
    </location>
</feature>
<dbReference type="Pfam" id="PF14223">
    <property type="entry name" value="Retrotran_gag_2"/>
    <property type="match status" value="1"/>
</dbReference>
<feature type="domain" description="Retroviral polymerase SH3-like" evidence="4">
    <location>
        <begin position="471"/>
        <end position="501"/>
    </location>
</feature>
<feature type="region of interest" description="Disordered" evidence="1">
    <location>
        <begin position="582"/>
        <end position="627"/>
    </location>
</feature>
<dbReference type="Pfam" id="PF07727">
    <property type="entry name" value="RVT_2"/>
    <property type="match status" value="1"/>
</dbReference>
<dbReference type="EnsemblPlants" id="OB05G33770.1">
    <property type="protein sequence ID" value="OB05G33770.1"/>
    <property type="gene ID" value="OB05G33770"/>
</dbReference>
<feature type="compositionally biased region" description="Polar residues" evidence="1">
    <location>
        <begin position="522"/>
        <end position="544"/>
    </location>
</feature>
<evidence type="ECO:0000313" key="6">
    <source>
        <dbReference type="Proteomes" id="UP000006038"/>
    </source>
</evidence>
<feature type="compositionally biased region" description="Polar residues" evidence="1">
    <location>
        <begin position="603"/>
        <end position="615"/>
    </location>
</feature>
<reference evidence="5" key="2">
    <citation type="submission" date="2013-04" db="UniProtKB">
        <authorList>
            <consortium name="EnsemblPlants"/>
        </authorList>
    </citation>
    <scope>IDENTIFICATION</scope>
</reference>
<feature type="domain" description="Reverse transcriptase Ty1/copia-type" evidence="2">
    <location>
        <begin position="691"/>
        <end position="922"/>
    </location>
</feature>
<dbReference type="SUPFAM" id="SSF56672">
    <property type="entry name" value="DNA/RNA polymerases"/>
    <property type="match status" value="1"/>
</dbReference>
<dbReference type="AlphaFoldDB" id="J3M9V3"/>
<dbReference type="HOGENOM" id="CLU_266912_0_0_1"/>
<dbReference type="Pfam" id="PF25597">
    <property type="entry name" value="SH3_retrovirus"/>
    <property type="match status" value="1"/>
</dbReference>
<evidence type="ECO:0000256" key="1">
    <source>
        <dbReference type="SAM" id="MobiDB-lite"/>
    </source>
</evidence>
<dbReference type="InterPro" id="IPR013187">
    <property type="entry name" value="F-box-assoc_dom_typ3"/>
</dbReference>
<protein>
    <submittedName>
        <fullName evidence="5">Uncharacterized protein</fullName>
    </submittedName>
</protein>
<dbReference type="eggNOG" id="KOG0017">
    <property type="taxonomic scope" value="Eukaryota"/>
</dbReference>
<name>J3M9V3_ORYBR</name>
<dbReference type="InterPro" id="IPR017451">
    <property type="entry name" value="F-box-assoc_interact_dom"/>
</dbReference>
<evidence type="ECO:0000259" key="2">
    <source>
        <dbReference type="Pfam" id="PF07727"/>
    </source>
</evidence>
<dbReference type="InterPro" id="IPR043502">
    <property type="entry name" value="DNA/RNA_pol_sf"/>
</dbReference>
<dbReference type="Gramene" id="OB05G33770.1">
    <property type="protein sequence ID" value="OB05G33770.1"/>
    <property type="gene ID" value="OB05G33770"/>
</dbReference>
<evidence type="ECO:0000259" key="3">
    <source>
        <dbReference type="Pfam" id="PF08268"/>
    </source>
</evidence>
<proteinExistence type="predicted"/>
<evidence type="ECO:0000313" key="5">
    <source>
        <dbReference type="EnsemblPlants" id="OB05G33770.1"/>
    </source>
</evidence>
<feature type="region of interest" description="Disordered" evidence="1">
    <location>
        <begin position="522"/>
        <end position="569"/>
    </location>
</feature>
<dbReference type="PANTHER" id="PTHR47481:SF31">
    <property type="entry name" value="OS01G0873500 PROTEIN"/>
    <property type="match status" value="1"/>
</dbReference>
<dbReference type="InterPro" id="IPR013103">
    <property type="entry name" value="RVT_2"/>
</dbReference>
<sequence length="1239" mass="136279">MASSSSSNSASNPLFGVHISEKLTKQNHVVWSAEVLATVRGARLEGYLTGVKVAPAAQIEQKEEEKIKLVENPTYEEWFAADQQVLGFLLSSLSRDILNQVAGSRSSAQAWRAISEMFSSQSHARTLNVRLVLQTTSKGSAGARYRGFDGLHGKGNPDFGKMKTYGDEVAATGKPLDEEELIAYIVNGLDGDYDPFVSSLGMRVEPISITELYAQLLNFENRLKLRQGGASANAANRANGGRKTFAPRGGSVSILSDGRGRGDGSGGRGRGTAEAGRGRGGGQQQHTDTRPVWQVCYKRGHVAADCWHRFDTNYVPDERHVAAAAYAYGVDANWYLDTGATDHLTSELDKLTTREKYKGTDQIHVANGAARLAEDNYAFIEIHSIFFLLRIGPRRERLLRGGVIRVFTLCLQPQISKPTVLHPPSQDVWGPAPDSMGRKNYYVSFVDDDYSKFTWVYLIKHKSIVFESHLHKGFKCLDISTGRIYISRDVIFDENVFPFANLHPNVGARLRSEISLLPTSLVPYSTDQGGEQGTDNMFNDNVPSESDDFSEEHATDTGSEADDVDAGTNDGVAAANMQENGDSTLGLEQQPTEEHQPTEQAEDTSGTDTVVSPVQSPGRPGHVEQQLASPGHVSTSAFMDHLQLSAADGTNSAGASNDADTGIATHYDVNDVINMTGSNSAAATRPKTRLQRGIRKEKVYKVKRKADGTLDRYKAMLVAKSFKQRYGIDYENTFSPAVKAVTIRVVIFIAVSTGWSLRQLDVQNAFLHGYFEEVLYMRLPPGYEDPKLPNYICKLDKALYGLKQAPRTWYLRLSTKLQELGFKASKADTSLFFYNKGDVTIFVLIYVDDIIITSSISSATTTLLKDLAKDFALKDLRELHFFLGIKVSRTNQGIILTQEKYARDILKRIGMQNCKPVNTPLLVSEILSANEVNKVCQFLHAPTITYWTVVKRILSGATAEITATVSTVFPAALVSSASTARQAPLRRVDNGSGYCLASVCNGFLCFASYYRTARVIVCNPVTGDKLALPKAPPLGPNQLHSFTFALGFSPTTGEYKLFRFADRVMHVYTLGAGGEAGGWRRHPLPYPCRLEERTPPVLVGGKLCLVTAGPSPHRHPADIVTPGPVLVVDVATEEHCTYSPPDYGNPWADPAVSAFELHDRLCLAIRTEILIQFWAMPVEDDDDDLPWQLLYRLKVDKDDIQGGVAAMSSWLDGKTHTLCYRVGNSLYRRYVGMTTMMAA</sequence>
<dbReference type="OMA" id="RAISEMF"/>
<accession>J3M9V3</accession>
<reference evidence="5" key="1">
    <citation type="journal article" date="2013" name="Nat. Commun.">
        <title>Whole-genome sequencing of Oryza brachyantha reveals mechanisms underlying Oryza genome evolution.</title>
        <authorList>
            <person name="Chen J."/>
            <person name="Huang Q."/>
            <person name="Gao D."/>
            <person name="Wang J."/>
            <person name="Lang Y."/>
            <person name="Liu T."/>
            <person name="Li B."/>
            <person name="Bai Z."/>
            <person name="Luis Goicoechea J."/>
            <person name="Liang C."/>
            <person name="Chen C."/>
            <person name="Zhang W."/>
            <person name="Sun S."/>
            <person name="Liao Y."/>
            <person name="Zhang X."/>
            <person name="Yang L."/>
            <person name="Song C."/>
            <person name="Wang M."/>
            <person name="Shi J."/>
            <person name="Liu G."/>
            <person name="Liu J."/>
            <person name="Zhou H."/>
            <person name="Zhou W."/>
            <person name="Yu Q."/>
            <person name="An N."/>
            <person name="Chen Y."/>
            <person name="Cai Q."/>
            <person name="Wang B."/>
            <person name="Liu B."/>
            <person name="Min J."/>
            <person name="Huang Y."/>
            <person name="Wu H."/>
            <person name="Li Z."/>
            <person name="Zhang Y."/>
            <person name="Yin Y."/>
            <person name="Song W."/>
            <person name="Jiang J."/>
            <person name="Jackson S.A."/>
            <person name="Wing R.A."/>
            <person name="Wang J."/>
            <person name="Chen M."/>
        </authorList>
    </citation>
    <scope>NUCLEOTIDE SEQUENCE [LARGE SCALE GENOMIC DNA]</scope>
    <source>
        <strain evidence="5">cv. IRGC 101232</strain>
    </source>
</reference>
<dbReference type="Proteomes" id="UP000006038">
    <property type="component" value="Chromosome 5"/>
</dbReference>